<dbReference type="EMBL" id="JBIGHZ010000002">
    <property type="protein sequence ID" value="MFG6447595.1"/>
    <property type="molecule type" value="Genomic_DNA"/>
</dbReference>
<feature type="chain" id="PRO_5045537853" evidence="1">
    <location>
        <begin position="25"/>
        <end position="81"/>
    </location>
</feature>
<sequence>MKLNLRQPMAISLFFVIAAGAAYAEFDAKSCYERCIAERVSCGELTESECNEKEAALSKREIEALRKEEVRICRKICKIKS</sequence>
<accession>A0ABW7FTK6</accession>
<evidence type="ECO:0000256" key="1">
    <source>
        <dbReference type="SAM" id="SignalP"/>
    </source>
</evidence>
<feature type="signal peptide" evidence="1">
    <location>
        <begin position="1"/>
        <end position="24"/>
    </location>
</feature>
<evidence type="ECO:0000313" key="3">
    <source>
        <dbReference type="Proteomes" id="UP001606099"/>
    </source>
</evidence>
<protein>
    <submittedName>
        <fullName evidence="2">Uncharacterized protein</fullName>
    </submittedName>
</protein>
<organism evidence="2 3">
    <name type="scientific">Roseateles rivi</name>
    <dbReference type="NCBI Taxonomy" id="3299028"/>
    <lineage>
        <taxon>Bacteria</taxon>
        <taxon>Pseudomonadati</taxon>
        <taxon>Pseudomonadota</taxon>
        <taxon>Betaproteobacteria</taxon>
        <taxon>Burkholderiales</taxon>
        <taxon>Sphaerotilaceae</taxon>
        <taxon>Roseateles</taxon>
    </lineage>
</organism>
<keyword evidence="3" id="KW-1185">Reference proteome</keyword>
<reference evidence="2 3" key="1">
    <citation type="submission" date="2024-08" db="EMBL/GenBank/DDBJ databases">
        <authorList>
            <person name="Lu H."/>
        </authorList>
    </citation>
    <scope>NUCLEOTIDE SEQUENCE [LARGE SCALE GENOMIC DNA]</scope>
    <source>
        <strain evidence="2 3">BYS180W</strain>
    </source>
</reference>
<comment type="caution">
    <text evidence="2">The sequence shown here is derived from an EMBL/GenBank/DDBJ whole genome shotgun (WGS) entry which is preliminary data.</text>
</comment>
<dbReference type="RefSeq" id="WP_394459068.1">
    <property type="nucleotide sequence ID" value="NZ_JBIGHZ010000002.1"/>
</dbReference>
<evidence type="ECO:0000313" key="2">
    <source>
        <dbReference type="EMBL" id="MFG6447595.1"/>
    </source>
</evidence>
<dbReference type="Proteomes" id="UP001606099">
    <property type="component" value="Unassembled WGS sequence"/>
</dbReference>
<proteinExistence type="predicted"/>
<gene>
    <name evidence="2" type="ORF">ACG0Z6_04990</name>
</gene>
<name>A0ABW7FTK6_9BURK</name>
<keyword evidence="1" id="KW-0732">Signal</keyword>